<protein>
    <recommendedName>
        <fullName evidence="5">Ubiquinone biosynthesis O-methyltransferase</fullName>
    </recommendedName>
    <alternativeName>
        <fullName evidence="5">2-polyprenyl-6-hydroxyphenol methylase</fullName>
        <ecNumber evidence="5">2.1.1.222</ecNumber>
    </alternativeName>
    <alternativeName>
        <fullName evidence="5">3-demethylubiquinone 3-O-methyltransferase</fullName>
        <ecNumber evidence="5">2.1.1.64</ecNumber>
    </alternativeName>
</protein>
<dbReference type="InterPro" id="IPR010233">
    <property type="entry name" value="UbiG_MeTrfase"/>
</dbReference>
<comment type="pathway">
    <text evidence="5">Cofactor biosynthesis; ubiquinone biosynthesis.</text>
</comment>
<dbReference type="RefSeq" id="WP_263713873.1">
    <property type="nucleotide sequence ID" value="NZ_JAOWKX010000013.1"/>
</dbReference>
<evidence type="ECO:0000256" key="3">
    <source>
        <dbReference type="ARBA" id="ARBA00022688"/>
    </source>
</evidence>
<dbReference type="NCBIfam" id="TIGR01983">
    <property type="entry name" value="UbiG"/>
    <property type="match status" value="1"/>
</dbReference>
<keyword evidence="1 5" id="KW-0489">Methyltransferase</keyword>
<proteinExistence type="inferred from homology"/>
<evidence type="ECO:0000256" key="5">
    <source>
        <dbReference type="HAMAP-Rule" id="MF_00472"/>
    </source>
</evidence>
<keyword evidence="7" id="KW-1185">Reference proteome</keyword>
<comment type="catalytic activity">
    <reaction evidence="5">
        <text>a 3-demethylubiquinol + S-adenosyl-L-methionine = a ubiquinol + S-adenosyl-L-homocysteine + H(+)</text>
        <dbReference type="Rhea" id="RHEA:44380"/>
        <dbReference type="Rhea" id="RHEA-COMP:9566"/>
        <dbReference type="Rhea" id="RHEA-COMP:10914"/>
        <dbReference type="ChEBI" id="CHEBI:15378"/>
        <dbReference type="ChEBI" id="CHEBI:17976"/>
        <dbReference type="ChEBI" id="CHEBI:57856"/>
        <dbReference type="ChEBI" id="CHEBI:59789"/>
        <dbReference type="ChEBI" id="CHEBI:84422"/>
        <dbReference type="EC" id="2.1.1.64"/>
    </reaction>
</comment>
<evidence type="ECO:0000313" key="6">
    <source>
        <dbReference type="EMBL" id="MCV2886581.1"/>
    </source>
</evidence>
<dbReference type="EC" id="2.1.1.222" evidence="5"/>
<dbReference type="HAMAP" id="MF_00472">
    <property type="entry name" value="UbiG"/>
    <property type="match status" value="1"/>
</dbReference>
<sequence length="249" mass="27626">MLDKSVKQPLPSNVSPEEVSKFDFLAEQWWDPNGKFKTALAFNQARTDFMFDAIKRIRGFGDGVSGLSVLDIGCGGGLICEPFAKSGAEVTGIDASAMSIEVARRHAIMSGLNIRYEHRLASQFVEEDTQFDIVVNAEVIEHVPDQQQLTSEACQLVKPGGLLIMATLNRTIKSYLVAILGAEYLLRYLPIGTHDWRAFVTPEELSGWVASRGMDLMESQGFALNPLSGKWRFTSSLAVNYMSVWRKQS</sequence>
<dbReference type="InterPro" id="IPR029063">
    <property type="entry name" value="SAM-dependent_MTases_sf"/>
</dbReference>
<feature type="binding site" evidence="5">
    <location>
        <position position="137"/>
    </location>
    <ligand>
        <name>S-adenosyl-L-methionine</name>
        <dbReference type="ChEBI" id="CHEBI:59789"/>
    </ligand>
</feature>
<dbReference type="Gene3D" id="3.40.50.150">
    <property type="entry name" value="Vaccinia Virus protein VP39"/>
    <property type="match status" value="1"/>
</dbReference>
<evidence type="ECO:0000256" key="4">
    <source>
        <dbReference type="ARBA" id="ARBA00022691"/>
    </source>
</evidence>
<dbReference type="Proteomes" id="UP001652504">
    <property type="component" value="Unassembled WGS sequence"/>
</dbReference>
<feature type="binding site" evidence="5">
    <location>
        <position position="73"/>
    </location>
    <ligand>
        <name>S-adenosyl-L-methionine</name>
        <dbReference type="ChEBI" id="CHEBI:59789"/>
    </ligand>
</feature>
<keyword evidence="3 5" id="KW-0831">Ubiquinone biosynthesis</keyword>
<dbReference type="EC" id="2.1.1.64" evidence="5"/>
<dbReference type="EMBL" id="JAOWKX010000013">
    <property type="protein sequence ID" value="MCV2886581.1"/>
    <property type="molecule type" value="Genomic_DNA"/>
</dbReference>
<dbReference type="CDD" id="cd02440">
    <property type="entry name" value="AdoMet_MTases"/>
    <property type="match status" value="1"/>
</dbReference>
<feature type="binding site" evidence="5">
    <location>
        <position position="94"/>
    </location>
    <ligand>
        <name>S-adenosyl-L-methionine</name>
        <dbReference type="ChEBI" id="CHEBI:59789"/>
    </ligand>
</feature>
<dbReference type="PANTHER" id="PTHR43464:SF19">
    <property type="entry name" value="UBIQUINONE BIOSYNTHESIS O-METHYLTRANSFERASE, MITOCHONDRIAL"/>
    <property type="match status" value="1"/>
</dbReference>
<comment type="similarity">
    <text evidence="5">Belongs to the methyltransferase superfamily. UbiG/COQ3 family.</text>
</comment>
<evidence type="ECO:0000313" key="7">
    <source>
        <dbReference type="Proteomes" id="UP001652504"/>
    </source>
</evidence>
<dbReference type="GO" id="GO:0032259">
    <property type="term" value="P:methylation"/>
    <property type="evidence" value="ECO:0007669"/>
    <property type="project" value="UniProtKB-KW"/>
</dbReference>
<reference evidence="6 7" key="1">
    <citation type="submission" date="2022-10" db="EMBL/GenBank/DDBJ databases">
        <title>Aestuariibacter sp. AA17 isolated from Montipora capitata coral fragment.</title>
        <authorList>
            <person name="Emsley S.A."/>
            <person name="Pfannmuller K.M."/>
            <person name="Loughran R.M."/>
            <person name="Shlafstein M."/>
            <person name="Papke E."/>
            <person name="Saw J.H."/>
            <person name="Ushijima B."/>
            <person name="Videau P."/>
        </authorList>
    </citation>
    <scope>NUCLEOTIDE SEQUENCE [LARGE SCALE GENOMIC DNA]</scope>
    <source>
        <strain evidence="6 7">AA17</strain>
    </source>
</reference>
<keyword evidence="2 5" id="KW-0808">Transferase</keyword>
<comment type="caution">
    <text evidence="6">The sequence shown here is derived from an EMBL/GenBank/DDBJ whole genome shotgun (WGS) entry which is preliminary data.</text>
</comment>
<dbReference type="GO" id="GO:0061542">
    <property type="term" value="F:3-demethylubiquinol 3-O-methyltransferase activity"/>
    <property type="evidence" value="ECO:0007669"/>
    <property type="project" value="UniProtKB-EC"/>
</dbReference>
<organism evidence="6 7">
    <name type="scientific">Fluctibacter corallii</name>
    <dbReference type="NCBI Taxonomy" id="2984329"/>
    <lineage>
        <taxon>Bacteria</taxon>
        <taxon>Pseudomonadati</taxon>
        <taxon>Pseudomonadota</taxon>
        <taxon>Gammaproteobacteria</taxon>
        <taxon>Alteromonadales</taxon>
        <taxon>Alteromonadaceae</taxon>
        <taxon>Fluctibacter</taxon>
    </lineage>
</organism>
<evidence type="ECO:0000256" key="2">
    <source>
        <dbReference type="ARBA" id="ARBA00022679"/>
    </source>
</evidence>
<comment type="catalytic activity">
    <reaction evidence="5">
        <text>a 3-(all-trans-polyprenyl)benzene-1,2-diol + S-adenosyl-L-methionine = a 2-methoxy-6-(all-trans-polyprenyl)phenol + S-adenosyl-L-homocysteine + H(+)</text>
        <dbReference type="Rhea" id="RHEA:31411"/>
        <dbReference type="Rhea" id="RHEA-COMP:9550"/>
        <dbReference type="Rhea" id="RHEA-COMP:9551"/>
        <dbReference type="ChEBI" id="CHEBI:15378"/>
        <dbReference type="ChEBI" id="CHEBI:57856"/>
        <dbReference type="ChEBI" id="CHEBI:59789"/>
        <dbReference type="ChEBI" id="CHEBI:62729"/>
        <dbReference type="ChEBI" id="CHEBI:62731"/>
        <dbReference type="EC" id="2.1.1.222"/>
    </reaction>
</comment>
<name>A0ABT3AD25_9ALTE</name>
<feature type="binding site" evidence="5">
    <location>
        <position position="46"/>
    </location>
    <ligand>
        <name>S-adenosyl-L-methionine</name>
        <dbReference type="ChEBI" id="CHEBI:59789"/>
    </ligand>
</feature>
<dbReference type="SUPFAM" id="SSF53335">
    <property type="entry name" value="S-adenosyl-L-methionine-dependent methyltransferases"/>
    <property type="match status" value="1"/>
</dbReference>
<comment type="function">
    <text evidence="5">O-methyltransferase that catalyzes the 2 O-methylation steps in the ubiquinone biosynthetic pathway.</text>
</comment>
<accession>A0ABT3AD25</accession>
<dbReference type="GO" id="GO:0102208">
    <property type="term" value="F:2-polyprenyl-6-hydroxyphenol methylase activity"/>
    <property type="evidence" value="ECO:0007669"/>
    <property type="project" value="UniProtKB-EC"/>
</dbReference>
<dbReference type="Pfam" id="PF13489">
    <property type="entry name" value="Methyltransf_23"/>
    <property type="match status" value="1"/>
</dbReference>
<dbReference type="PANTHER" id="PTHR43464">
    <property type="entry name" value="METHYLTRANSFERASE"/>
    <property type="match status" value="1"/>
</dbReference>
<keyword evidence="4 5" id="KW-0949">S-adenosyl-L-methionine</keyword>
<evidence type="ECO:0000256" key="1">
    <source>
        <dbReference type="ARBA" id="ARBA00022603"/>
    </source>
</evidence>
<gene>
    <name evidence="5 6" type="primary">ubiG</name>
    <name evidence="6" type="ORF">OE749_17950</name>
</gene>